<gene>
    <name evidence="2" type="ORF">PVAG01_03786</name>
</gene>
<evidence type="ECO:0000313" key="2">
    <source>
        <dbReference type="EMBL" id="KAL3424505.1"/>
    </source>
</evidence>
<proteinExistence type="predicted"/>
<protein>
    <submittedName>
        <fullName evidence="2">Uncharacterized protein</fullName>
    </submittedName>
</protein>
<reference evidence="2 3" key="1">
    <citation type="submission" date="2024-06" db="EMBL/GenBank/DDBJ databases">
        <title>Complete genome of Phlyctema vagabunda strain 19-DSS-EL-015.</title>
        <authorList>
            <person name="Fiorenzani C."/>
        </authorList>
    </citation>
    <scope>NUCLEOTIDE SEQUENCE [LARGE SCALE GENOMIC DNA]</scope>
    <source>
        <strain evidence="2 3">19-DSS-EL-015</strain>
    </source>
</reference>
<name>A0ABR4PMH4_9HELO</name>
<evidence type="ECO:0000313" key="3">
    <source>
        <dbReference type="Proteomes" id="UP001629113"/>
    </source>
</evidence>
<sequence>MQSMLVAKMPTCPTIIRRRALFKLPAEVDDHTAEEIAEVTVLYGDVTSDASAGKHTSRSDAARAKRLLPPSFSKNNLDEHFWETESKVAFEEADIPNPLDKQTPIVDFESEAQNSRADTETNQDHYKAVATAQVVTDEVKEGQGETAQAESGAGEELQLIEGSQASDNQGDRESEPDYKGESERSPNTWSAVVISPPTFTPPGYVVMVVRRLREPNWKGPLHLRPFVNTKIPCEDFVTIQQKQKLDPTNTTTVRLKLLFSSQSFKDDLRVFEKMLSSVDKAPVLNFYLESSLEERPNSQ</sequence>
<feature type="compositionally biased region" description="Basic and acidic residues" evidence="1">
    <location>
        <begin position="169"/>
        <end position="184"/>
    </location>
</feature>
<organism evidence="2 3">
    <name type="scientific">Phlyctema vagabunda</name>
    <dbReference type="NCBI Taxonomy" id="108571"/>
    <lineage>
        <taxon>Eukaryota</taxon>
        <taxon>Fungi</taxon>
        <taxon>Dikarya</taxon>
        <taxon>Ascomycota</taxon>
        <taxon>Pezizomycotina</taxon>
        <taxon>Leotiomycetes</taxon>
        <taxon>Helotiales</taxon>
        <taxon>Dermateaceae</taxon>
        <taxon>Phlyctema</taxon>
    </lineage>
</organism>
<accession>A0ABR4PMH4</accession>
<dbReference type="Proteomes" id="UP001629113">
    <property type="component" value="Unassembled WGS sequence"/>
</dbReference>
<feature type="region of interest" description="Disordered" evidence="1">
    <location>
        <begin position="161"/>
        <end position="187"/>
    </location>
</feature>
<dbReference type="EMBL" id="JBFCZG010000003">
    <property type="protein sequence ID" value="KAL3424505.1"/>
    <property type="molecule type" value="Genomic_DNA"/>
</dbReference>
<evidence type="ECO:0000256" key="1">
    <source>
        <dbReference type="SAM" id="MobiDB-lite"/>
    </source>
</evidence>
<keyword evidence="3" id="KW-1185">Reference proteome</keyword>
<comment type="caution">
    <text evidence="2">The sequence shown here is derived from an EMBL/GenBank/DDBJ whole genome shotgun (WGS) entry which is preliminary data.</text>
</comment>